<sequence length="96" mass="11467">MELNAEKLLEKVFLKMMKAIESKPIIPIEHQLWDLDDIAQYFDYSADYVKRYIITNKHFPPSRDLPTKDDHTVQRWRAKDVIDYAMAYDKAVVQYS</sequence>
<dbReference type="GeneID" id="80105033"/>
<reference evidence="2" key="3">
    <citation type="submission" date="2024-03" db="EMBL/GenBank/DDBJ databases">
        <authorList>
            <person name="Sun Q."/>
            <person name="Sedlacek I."/>
        </authorList>
    </citation>
    <scope>NUCLEOTIDE SEQUENCE</scope>
    <source>
        <strain evidence="2">CCM 8635</strain>
    </source>
</reference>
<evidence type="ECO:0000313" key="3">
    <source>
        <dbReference type="Proteomes" id="UP000013200"/>
    </source>
</evidence>
<dbReference type="RefSeq" id="WP_005289220.1">
    <property type="nucleotide sequence ID" value="NZ_BMDA01000003.1"/>
</dbReference>
<evidence type="ECO:0008006" key="5">
    <source>
        <dbReference type="Google" id="ProtNLM"/>
    </source>
</evidence>
<accession>N9RB22</accession>
<dbReference type="HOGENOM" id="CLU_2379698_0_0_6"/>
<evidence type="ECO:0000313" key="4">
    <source>
        <dbReference type="Proteomes" id="UP000652691"/>
    </source>
</evidence>
<dbReference type="Proteomes" id="UP000652691">
    <property type="component" value="Unassembled WGS sequence"/>
</dbReference>
<dbReference type="STRING" id="1217698.F888_03648"/>
<name>N9RB22_9GAMM</name>
<gene>
    <name evidence="1" type="ORF">F888_03648</name>
    <name evidence="2" type="ORF">GCM10007354_24520</name>
</gene>
<organism evidence="1 3">
    <name type="scientific">Acinetobacter courvalinii</name>
    <dbReference type="NCBI Taxonomy" id="280147"/>
    <lineage>
        <taxon>Bacteria</taxon>
        <taxon>Pseudomonadati</taxon>
        <taxon>Pseudomonadota</taxon>
        <taxon>Gammaproteobacteria</taxon>
        <taxon>Moraxellales</taxon>
        <taxon>Moraxellaceae</taxon>
        <taxon>Acinetobacter</taxon>
    </lineage>
</organism>
<protein>
    <recommendedName>
        <fullName evidence="5">Helix-turn-helix domain-containing protein</fullName>
    </recommendedName>
</protein>
<dbReference type="EMBL" id="BMDA01000003">
    <property type="protein sequence ID" value="GGH39039.1"/>
    <property type="molecule type" value="Genomic_DNA"/>
</dbReference>
<dbReference type="Proteomes" id="UP000013200">
    <property type="component" value="Unassembled WGS sequence"/>
</dbReference>
<evidence type="ECO:0000313" key="1">
    <source>
        <dbReference type="EMBL" id="ENX35815.1"/>
    </source>
</evidence>
<reference evidence="2 4" key="2">
    <citation type="journal article" date="2014" name="Int. J. Syst. Evol. Microbiol.">
        <title>Complete genome sequence of Corynebacterium casei LMG S-19264T (=DSM 44701T), isolated from a smear-ripened cheese.</title>
        <authorList>
            <consortium name="US DOE Joint Genome Institute (JGI-PGF)"/>
            <person name="Walter F."/>
            <person name="Albersmeier A."/>
            <person name="Kalinowski J."/>
            <person name="Ruckert C."/>
        </authorList>
    </citation>
    <scope>NUCLEOTIDE SEQUENCE [LARGE SCALE GENOMIC DNA]</scope>
    <source>
        <strain evidence="2 4">CCM 8635</strain>
    </source>
</reference>
<comment type="caution">
    <text evidence="1">The sequence shown here is derived from an EMBL/GenBank/DDBJ whole genome shotgun (WGS) entry which is preliminary data.</text>
</comment>
<keyword evidence="3" id="KW-1185">Reference proteome</keyword>
<dbReference type="AlphaFoldDB" id="N9RB22"/>
<dbReference type="EMBL" id="APSA01000018">
    <property type="protein sequence ID" value="ENX35815.1"/>
    <property type="molecule type" value="Genomic_DNA"/>
</dbReference>
<proteinExistence type="predicted"/>
<evidence type="ECO:0000313" key="2">
    <source>
        <dbReference type="EMBL" id="GGH39039.1"/>
    </source>
</evidence>
<reference evidence="1 3" key="1">
    <citation type="submission" date="2013-02" db="EMBL/GenBank/DDBJ databases">
        <title>The Genome Sequence of Acinetobacter sp. NIPH 3623.</title>
        <authorList>
            <consortium name="The Broad Institute Genome Sequencing Platform"/>
            <consortium name="The Broad Institute Genome Sequencing Center for Infectious Disease"/>
            <person name="Cerqueira G."/>
            <person name="Feldgarden M."/>
            <person name="Courvalin P."/>
            <person name="Perichon B."/>
            <person name="Grillot-Courvalin C."/>
            <person name="Clermont D."/>
            <person name="Rocha E."/>
            <person name="Yoon E.-J."/>
            <person name="Nemec A."/>
            <person name="Walker B."/>
            <person name="Young S.K."/>
            <person name="Zeng Q."/>
            <person name="Gargeya S."/>
            <person name="Fitzgerald M."/>
            <person name="Haas B."/>
            <person name="Abouelleil A."/>
            <person name="Alvarado L."/>
            <person name="Arachchi H.M."/>
            <person name="Berlin A.M."/>
            <person name="Chapman S.B."/>
            <person name="Dewar J."/>
            <person name="Goldberg J."/>
            <person name="Griggs A."/>
            <person name="Gujja S."/>
            <person name="Hansen M."/>
            <person name="Howarth C."/>
            <person name="Imamovic A."/>
            <person name="Larimer J."/>
            <person name="McCowan C."/>
            <person name="Murphy C."/>
            <person name="Neiman D."/>
            <person name="Pearson M."/>
            <person name="Priest M."/>
            <person name="Roberts A."/>
            <person name="Saif S."/>
            <person name="Shea T."/>
            <person name="Sisk P."/>
            <person name="Sykes S."/>
            <person name="Wortman J."/>
            <person name="Nusbaum C."/>
            <person name="Birren B."/>
        </authorList>
    </citation>
    <scope>NUCLEOTIDE SEQUENCE [LARGE SCALE GENOMIC DNA]</scope>
    <source>
        <strain evidence="1 3">NIPH 3623</strain>
    </source>
</reference>